<feature type="non-terminal residue" evidence="12">
    <location>
        <position position="277"/>
    </location>
</feature>
<feature type="domain" description="EF-hand" evidence="11">
    <location>
        <begin position="252"/>
        <end position="277"/>
    </location>
</feature>
<dbReference type="PROSITE" id="PS50222">
    <property type="entry name" value="EF_HAND_2"/>
    <property type="match status" value="1"/>
</dbReference>
<dbReference type="Gene3D" id="1.10.238.10">
    <property type="entry name" value="EF-hand"/>
    <property type="match status" value="1"/>
</dbReference>
<dbReference type="GO" id="GO:0030322">
    <property type="term" value="P:stabilization of membrane potential"/>
    <property type="evidence" value="ECO:0007669"/>
    <property type="project" value="TreeGrafter"/>
</dbReference>
<evidence type="ECO:0000313" key="12">
    <source>
        <dbReference type="EMBL" id="EPS71648.1"/>
    </source>
</evidence>
<dbReference type="GO" id="GO:0009705">
    <property type="term" value="C:plant-type vacuole membrane"/>
    <property type="evidence" value="ECO:0007669"/>
    <property type="project" value="TreeGrafter"/>
</dbReference>
<keyword evidence="5" id="KW-0106">Calcium</keyword>
<evidence type="ECO:0000256" key="3">
    <source>
        <dbReference type="ARBA" id="ARBA00022448"/>
    </source>
</evidence>
<dbReference type="Pfam" id="PF07885">
    <property type="entry name" value="Ion_trans_2"/>
    <property type="match status" value="2"/>
</dbReference>
<evidence type="ECO:0000256" key="8">
    <source>
        <dbReference type="ARBA" id="ARBA00023136"/>
    </source>
</evidence>
<dbReference type="SUPFAM" id="SSF81324">
    <property type="entry name" value="Voltage-gated potassium channels"/>
    <property type="match status" value="2"/>
</dbReference>
<evidence type="ECO:0000313" key="13">
    <source>
        <dbReference type="Proteomes" id="UP000015453"/>
    </source>
</evidence>
<keyword evidence="7" id="KW-0406">Ion transport</keyword>
<evidence type="ECO:0000256" key="5">
    <source>
        <dbReference type="ARBA" id="ARBA00022837"/>
    </source>
</evidence>
<evidence type="ECO:0000256" key="9">
    <source>
        <dbReference type="ARBA" id="ARBA00023303"/>
    </source>
</evidence>
<gene>
    <name evidence="12" type="ORF">M569_03107</name>
</gene>
<feature type="transmembrane region" description="Helical" evidence="10">
    <location>
        <begin position="34"/>
        <end position="53"/>
    </location>
</feature>
<evidence type="ECO:0000256" key="10">
    <source>
        <dbReference type="SAM" id="Phobius"/>
    </source>
</evidence>
<dbReference type="PROSITE" id="PS00018">
    <property type="entry name" value="EF_HAND_1"/>
    <property type="match status" value="1"/>
</dbReference>
<dbReference type="GO" id="GO:0022841">
    <property type="term" value="F:potassium ion leak channel activity"/>
    <property type="evidence" value="ECO:0007669"/>
    <property type="project" value="TreeGrafter"/>
</dbReference>
<evidence type="ECO:0000256" key="6">
    <source>
        <dbReference type="ARBA" id="ARBA00022989"/>
    </source>
</evidence>
<comment type="subcellular location">
    <subcellularLocation>
        <location evidence="1">Membrane</location>
        <topology evidence="1">Multi-pass membrane protein</topology>
    </subcellularLocation>
</comment>
<accession>S8E728</accession>
<keyword evidence="6 10" id="KW-1133">Transmembrane helix</keyword>
<evidence type="ECO:0000256" key="1">
    <source>
        <dbReference type="ARBA" id="ARBA00004141"/>
    </source>
</evidence>
<keyword evidence="3" id="KW-0813">Transport</keyword>
<dbReference type="GO" id="GO:0015271">
    <property type="term" value="F:outward rectifier potassium channel activity"/>
    <property type="evidence" value="ECO:0007669"/>
    <property type="project" value="TreeGrafter"/>
</dbReference>
<dbReference type="GO" id="GO:0005886">
    <property type="term" value="C:plasma membrane"/>
    <property type="evidence" value="ECO:0007669"/>
    <property type="project" value="TreeGrafter"/>
</dbReference>
<feature type="transmembrane region" description="Helical" evidence="10">
    <location>
        <begin position="122"/>
        <end position="140"/>
    </location>
</feature>
<keyword evidence="9" id="KW-0407">Ion channel</keyword>
<dbReference type="Gene3D" id="1.10.287.70">
    <property type="match status" value="2"/>
</dbReference>
<protein>
    <recommendedName>
        <fullName evidence="11">EF-hand domain-containing protein</fullName>
    </recommendedName>
</protein>
<dbReference type="InterPro" id="IPR013099">
    <property type="entry name" value="K_chnl_dom"/>
</dbReference>
<keyword evidence="13" id="KW-1185">Reference proteome</keyword>
<dbReference type="PANTHER" id="PTHR11003:SF349">
    <property type="entry name" value="TWO PORE POTASSIUM CHANNEL A-LIKE"/>
    <property type="match status" value="1"/>
</dbReference>
<dbReference type="OrthoDB" id="415460at2759"/>
<name>S8E728_9LAMI</name>
<evidence type="ECO:0000256" key="2">
    <source>
        <dbReference type="ARBA" id="ARBA00010159"/>
    </source>
</evidence>
<feature type="transmembrane region" description="Helical" evidence="10">
    <location>
        <begin position="176"/>
        <end position="197"/>
    </location>
</feature>
<sequence>FTLVLLLLMLYIVVGALCFFLLRHDMKGHKTNGIVDSVYFCVVTMTTVGYGDLVPDNVVAKILSCVYVLSGMVLVGVLLSRAADKIVENQEVRLVKAMHLNERRRHDEVVREVEANKVKYKLYILMILLVTLVISGTVFLHRNQGLGVFDAFYVVCVTITTLGYGDKSFSTAAGRVFAAIWILMSTLCLAQFFYTIVELYTERRMKAMVRSVLARKLTATDLEAADLDNDDVVSASEFVIYKLKEMGKISEEDVEMVMELFRVLDVDQSGTLTKDDL</sequence>
<feature type="transmembrane region" description="Helical" evidence="10">
    <location>
        <begin position="59"/>
        <end position="79"/>
    </location>
</feature>
<evidence type="ECO:0000259" key="11">
    <source>
        <dbReference type="PROSITE" id="PS50222"/>
    </source>
</evidence>
<dbReference type="InterPro" id="IPR011992">
    <property type="entry name" value="EF-hand-dom_pair"/>
</dbReference>
<dbReference type="Proteomes" id="UP000015453">
    <property type="component" value="Unassembled WGS sequence"/>
</dbReference>
<dbReference type="InterPro" id="IPR018247">
    <property type="entry name" value="EF_Hand_1_Ca_BS"/>
</dbReference>
<proteinExistence type="inferred from homology"/>
<dbReference type="SUPFAM" id="SSF47473">
    <property type="entry name" value="EF-hand"/>
    <property type="match status" value="1"/>
</dbReference>
<dbReference type="PRINTS" id="PR01333">
    <property type="entry name" value="2POREKCHANEL"/>
</dbReference>
<feature type="transmembrane region" description="Helical" evidence="10">
    <location>
        <begin position="6"/>
        <end position="22"/>
    </location>
</feature>
<comment type="caution">
    <text evidence="12">The sequence shown here is derived from an EMBL/GenBank/DDBJ whole genome shotgun (WGS) entry which is preliminary data.</text>
</comment>
<organism evidence="12 13">
    <name type="scientific">Genlisea aurea</name>
    <dbReference type="NCBI Taxonomy" id="192259"/>
    <lineage>
        <taxon>Eukaryota</taxon>
        <taxon>Viridiplantae</taxon>
        <taxon>Streptophyta</taxon>
        <taxon>Embryophyta</taxon>
        <taxon>Tracheophyta</taxon>
        <taxon>Spermatophyta</taxon>
        <taxon>Magnoliopsida</taxon>
        <taxon>eudicotyledons</taxon>
        <taxon>Gunneridae</taxon>
        <taxon>Pentapetalae</taxon>
        <taxon>asterids</taxon>
        <taxon>lamiids</taxon>
        <taxon>Lamiales</taxon>
        <taxon>Lentibulariaceae</taxon>
        <taxon>Genlisea</taxon>
    </lineage>
</organism>
<comment type="similarity">
    <text evidence="2">Belongs to the two pore domain potassium channel (TC 1.A.1.7) family.</text>
</comment>
<reference evidence="12 13" key="1">
    <citation type="journal article" date="2013" name="BMC Genomics">
        <title>The miniature genome of a carnivorous plant Genlisea aurea contains a low number of genes and short non-coding sequences.</title>
        <authorList>
            <person name="Leushkin E.V."/>
            <person name="Sutormin R.A."/>
            <person name="Nabieva E.R."/>
            <person name="Penin A.A."/>
            <person name="Kondrashov A.S."/>
            <person name="Logacheva M.D."/>
        </authorList>
    </citation>
    <scope>NUCLEOTIDE SEQUENCE [LARGE SCALE GENOMIC DNA]</scope>
</reference>
<dbReference type="GO" id="GO:0005509">
    <property type="term" value="F:calcium ion binding"/>
    <property type="evidence" value="ECO:0007669"/>
    <property type="project" value="InterPro"/>
</dbReference>
<dbReference type="AlphaFoldDB" id="S8E728"/>
<keyword evidence="8 10" id="KW-0472">Membrane</keyword>
<evidence type="ECO:0000256" key="4">
    <source>
        <dbReference type="ARBA" id="ARBA00022692"/>
    </source>
</evidence>
<keyword evidence="4 10" id="KW-0812">Transmembrane</keyword>
<feature type="non-terminal residue" evidence="12">
    <location>
        <position position="1"/>
    </location>
</feature>
<dbReference type="SMR" id="S8E728"/>
<dbReference type="InterPro" id="IPR003280">
    <property type="entry name" value="2pore_dom_K_chnl"/>
</dbReference>
<dbReference type="InterPro" id="IPR002048">
    <property type="entry name" value="EF_hand_dom"/>
</dbReference>
<dbReference type="EMBL" id="AUSU01001161">
    <property type="protein sequence ID" value="EPS71648.1"/>
    <property type="molecule type" value="Genomic_DNA"/>
</dbReference>
<dbReference type="PANTHER" id="PTHR11003">
    <property type="entry name" value="POTASSIUM CHANNEL, SUBFAMILY K"/>
    <property type="match status" value="1"/>
</dbReference>
<evidence type="ECO:0000256" key="7">
    <source>
        <dbReference type="ARBA" id="ARBA00023065"/>
    </source>
</evidence>